<reference evidence="7 8" key="1">
    <citation type="submission" date="2011-12" db="EMBL/GenBank/DDBJ databases">
        <title>The Genome Sequence of Prevotella maculosa OT 289.</title>
        <authorList>
            <consortium name="The Broad Institute Genome Sequencing Platform"/>
            <person name="Earl A."/>
            <person name="Ward D."/>
            <person name="Feldgarden M."/>
            <person name="Gevers D."/>
            <person name="Izard J."/>
            <person name="Blanton J.M."/>
            <person name="Mathney J."/>
            <person name="Tanner A.C."/>
            <person name="Dewhirst F.E."/>
            <person name="Young S.K."/>
            <person name="Zeng Q."/>
            <person name="Gargeya S."/>
            <person name="Fitzgerald M."/>
            <person name="Haas B."/>
            <person name="Abouelleil A."/>
            <person name="Alvarado L."/>
            <person name="Arachchi H.M."/>
            <person name="Berlin A."/>
            <person name="Chapman S.B."/>
            <person name="Gearin G."/>
            <person name="Goldberg J."/>
            <person name="Griggs A."/>
            <person name="Gujja S."/>
            <person name="Hansen M."/>
            <person name="Heiman D."/>
            <person name="Howarth C."/>
            <person name="Larimer J."/>
            <person name="Lui A."/>
            <person name="MacDonald P.J.P."/>
            <person name="McCowen C."/>
            <person name="Montmayeur A."/>
            <person name="Murphy C."/>
            <person name="Neiman D."/>
            <person name="Pearson M."/>
            <person name="Priest M."/>
            <person name="Roberts A."/>
            <person name="Saif S."/>
            <person name="Shea T."/>
            <person name="Sisk P."/>
            <person name="Stolte C."/>
            <person name="Sykes S."/>
            <person name="Wortman J."/>
            <person name="Nusbaum C."/>
            <person name="Birren B."/>
        </authorList>
    </citation>
    <scope>NUCLEOTIDE SEQUENCE [LARGE SCALE GENOMIC DNA]</scope>
    <source>
        <strain evidence="7 8">OT 289</strain>
    </source>
</reference>
<dbReference type="SUPFAM" id="SSF88946">
    <property type="entry name" value="Sigma2 domain of RNA polymerase sigma factors"/>
    <property type="match status" value="1"/>
</dbReference>
<dbReference type="CDD" id="cd06171">
    <property type="entry name" value="Sigma70_r4"/>
    <property type="match status" value="1"/>
</dbReference>
<gene>
    <name evidence="7" type="ORF">HMPREF9944_02525</name>
</gene>
<dbReference type="Gene3D" id="1.10.1740.10">
    <property type="match status" value="1"/>
</dbReference>
<accession>H1HQT1</accession>
<dbReference type="NCBIfam" id="TIGR02937">
    <property type="entry name" value="sigma70-ECF"/>
    <property type="match status" value="1"/>
</dbReference>
<dbReference type="Pfam" id="PF04542">
    <property type="entry name" value="Sigma70_r2"/>
    <property type="match status" value="1"/>
</dbReference>
<dbReference type="GO" id="GO:0016987">
    <property type="term" value="F:sigma factor activity"/>
    <property type="evidence" value="ECO:0007669"/>
    <property type="project" value="UniProtKB-KW"/>
</dbReference>
<evidence type="ECO:0000256" key="3">
    <source>
        <dbReference type="ARBA" id="ARBA00023082"/>
    </source>
</evidence>
<dbReference type="InterPro" id="IPR013325">
    <property type="entry name" value="RNA_pol_sigma_r2"/>
</dbReference>
<evidence type="ECO:0000256" key="1">
    <source>
        <dbReference type="ARBA" id="ARBA00010641"/>
    </source>
</evidence>
<proteinExistence type="inferred from homology"/>
<dbReference type="InterPro" id="IPR036388">
    <property type="entry name" value="WH-like_DNA-bd_sf"/>
</dbReference>
<keyword evidence="3" id="KW-0731">Sigma factor</keyword>
<evidence type="ECO:0000256" key="2">
    <source>
        <dbReference type="ARBA" id="ARBA00023015"/>
    </source>
</evidence>
<keyword evidence="2" id="KW-0805">Transcription regulation</keyword>
<dbReference type="GO" id="GO:0003677">
    <property type="term" value="F:DNA binding"/>
    <property type="evidence" value="ECO:0007669"/>
    <property type="project" value="InterPro"/>
</dbReference>
<dbReference type="InterPro" id="IPR039425">
    <property type="entry name" value="RNA_pol_sigma-70-like"/>
</dbReference>
<dbReference type="OrthoDB" id="1056775at2"/>
<evidence type="ECO:0000259" key="6">
    <source>
        <dbReference type="Pfam" id="PF08281"/>
    </source>
</evidence>
<dbReference type="InterPro" id="IPR007627">
    <property type="entry name" value="RNA_pol_sigma70_r2"/>
</dbReference>
<evidence type="ECO:0000313" key="7">
    <source>
        <dbReference type="EMBL" id="EHO65954.1"/>
    </source>
</evidence>
<dbReference type="Proteomes" id="UP000003167">
    <property type="component" value="Unassembled WGS sequence"/>
</dbReference>
<dbReference type="AlphaFoldDB" id="H1HQT1"/>
<keyword evidence="4" id="KW-0804">Transcription</keyword>
<evidence type="ECO:0000313" key="8">
    <source>
        <dbReference type="Proteomes" id="UP000003167"/>
    </source>
</evidence>
<evidence type="ECO:0000256" key="4">
    <source>
        <dbReference type="ARBA" id="ARBA00023163"/>
    </source>
</evidence>
<sequence length="194" mass="22714">MNLFGHNKEQHILNLFTEGDAAAMDELYAEYADYLTRICSRYIENQENLRDVLQEAFIRIFTRIRTFEYRGKGSLKAWLTKVVVNESLYFIRESDACLFIDEEEVSLHDIEEEKPDIDSLSITQITDAIQKLPPGYRTVFNLHVIEEKTHKEIAKLLNIKPDSSASQFHKARNMLARMLKAQHIKVYDNERKMA</sequence>
<feature type="domain" description="RNA polymerase sigma factor 70 region 4 type 2" evidence="6">
    <location>
        <begin position="124"/>
        <end position="174"/>
    </location>
</feature>
<dbReference type="GO" id="GO:0006352">
    <property type="term" value="P:DNA-templated transcription initiation"/>
    <property type="evidence" value="ECO:0007669"/>
    <property type="project" value="InterPro"/>
</dbReference>
<name>H1HQT1_9BACT</name>
<comment type="similarity">
    <text evidence="1">Belongs to the sigma-70 factor family. ECF subfamily.</text>
</comment>
<dbReference type="InterPro" id="IPR014284">
    <property type="entry name" value="RNA_pol_sigma-70_dom"/>
</dbReference>
<dbReference type="Pfam" id="PF08281">
    <property type="entry name" value="Sigma70_r4_2"/>
    <property type="match status" value="1"/>
</dbReference>
<protein>
    <submittedName>
        <fullName evidence="7">Sigma-70 family RNA polymerase sigma factor</fullName>
    </submittedName>
</protein>
<dbReference type="InterPro" id="IPR013249">
    <property type="entry name" value="RNA_pol_sigma70_r4_t2"/>
</dbReference>
<dbReference type="RefSeq" id="WP_008566666.1">
    <property type="nucleotide sequence ID" value="NZ_JH594515.1"/>
</dbReference>
<comment type="caution">
    <text evidence="7">The sequence shown here is derived from an EMBL/GenBank/DDBJ whole genome shotgun (WGS) entry which is preliminary data.</text>
</comment>
<evidence type="ECO:0000259" key="5">
    <source>
        <dbReference type="Pfam" id="PF04542"/>
    </source>
</evidence>
<dbReference type="PATRIC" id="fig|999422.3.peg.2645"/>
<dbReference type="SUPFAM" id="SSF88659">
    <property type="entry name" value="Sigma3 and sigma4 domains of RNA polymerase sigma factors"/>
    <property type="match status" value="1"/>
</dbReference>
<feature type="domain" description="RNA polymerase sigma-70 region 2" evidence="5">
    <location>
        <begin position="27"/>
        <end position="94"/>
    </location>
</feature>
<organism evidence="7 8">
    <name type="scientific">Segatella maculosa OT 289</name>
    <dbReference type="NCBI Taxonomy" id="999422"/>
    <lineage>
        <taxon>Bacteria</taxon>
        <taxon>Pseudomonadati</taxon>
        <taxon>Bacteroidota</taxon>
        <taxon>Bacteroidia</taxon>
        <taxon>Bacteroidales</taxon>
        <taxon>Prevotellaceae</taxon>
        <taxon>Segatella</taxon>
    </lineage>
</organism>
<dbReference type="PANTHER" id="PTHR43133:SF46">
    <property type="entry name" value="RNA POLYMERASE SIGMA-70 FACTOR ECF SUBFAMILY"/>
    <property type="match status" value="1"/>
</dbReference>
<dbReference type="STRING" id="999422.HMPREF9944_02525"/>
<dbReference type="Gene3D" id="1.10.10.10">
    <property type="entry name" value="Winged helix-like DNA-binding domain superfamily/Winged helix DNA-binding domain"/>
    <property type="match status" value="1"/>
</dbReference>
<dbReference type="PANTHER" id="PTHR43133">
    <property type="entry name" value="RNA POLYMERASE ECF-TYPE SIGMA FACTO"/>
    <property type="match status" value="1"/>
</dbReference>
<dbReference type="HOGENOM" id="CLU_047691_3_2_10"/>
<keyword evidence="8" id="KW-1185">Reference proteome</keyword>
<dbReference type="InterPro" id="IPR013324">
    <property type="entry name" value="RNA_pol_sigma_r3/r4-like"/>
</dbReference>
<dbReference type="EMBL" id="AGEK01000049">
    <property type="protein sequence ID" value="EHO65954.1"/>
    <property type="molecule type" value="Genomic_DNA"/>
</dbReference>